<keyword evidence="5 9" id="KW-0547">Nucleotide-binding</keyword>
<evidence type="ECO:0000256" key="5">
    <source>
        <dbReference type="ARBA" id="ARBA00022741"/>
    </source>
</evidence>
<dbReference type="Proteomes" id="UP001165678">
    <property type="component" value="Unassembled WGS sequence"/>
</dbReference>
<keyword evidence="2 9" id="KW-0963">Cytoplasm</keyword>
<feature type="binding site" evidence="9">
    <location>
        <begin position="210"/>
        <end position="214"/>
    </location>
    <ligand>
        <name>ATP</name>
        <dbReference type="ChEBI" id="CHEBI:30616"/>
    </ligand>
</feature>
<keyword evidence="12" id="KW-1185">Reference proteome</keyword>
<evidence type="ECO:0000256" key="10">
    <source>
        <dbReference type="RuleBase" id="RU003835"/>
    </source>
</evidence>
<dbReference type="EMBL" id="JAPIVE010000001">
    <property type="protein sequence ID" value="MCX2523001.1"/>
    <property type="molecule type" value="Genomic_DNA"/>
</dbReference>
<dbReference type="PROSITE" id="PS01075">
    <property type="entry name" value="ACETATE_KINASE_1"/>
    <property type="match status" value="1"/>
</dbReference>
<dbReference type="AlphaFoldDB" id="A0AA41ZJJ5"/>
<dbReference type="SUPFAM" id="SSF53067">
    <property type="entry name" value="Actin-like ATPase domain"/>
    <property type="match status" value="2"/>
</dbReference>
<feature type="binding site" evidence="9">
    <location>
        <position position="381"/>
    </location>
    <ligand>
        <name>Mg(2+)</name>
        <dbReference type="ChEBI" id="CHEBI:18420"/>
    </ligand>
</feature>
<keyword evidence="6 9" id="KW-0418">Kinase</keyword>
<dbReference type="HAMAP" id="MF_00020">
    <property type="entry name" value="Acetate_kinase"/>
    <property type="match status" value="1"/>
</dbReference>
<dbReference type="PROSITE" id="PS01076">
    <property type="entry name" value="ACETATE_KINASE_2"/>
    <property type="match status" value="1"/>
</dbReference>
<evidence type="ECO:0000256" key="4">
    <source>
        <dbReference type="ARBA" id="ARBA00022723"/>
    </source>
</evidence>
<dbReference type="GO" id="GO:0005829">
    <property type="term" value="C:cytosol"/>
    <property type="evidence" value="ECO:0007669"/>
    <property type="project" value="TreeGrafter"/>
</dbReference>
<comment type="subunit">
    <text evidence="9">Homodimer.</text>
</comment>
<evidence type="ECO:0000256" key="7">
    <source>
        <dbReference type="ARBA" id="ARBA00022840"/>
    </source>
</evidence>
<evidence type="ECO:0000313" key="12">
    <source>
        <dbReference type="Proteomes" id="UP001165678"/>
    </source>
</evidence>
<feature type="binding site" evidence="9">
    <location>
        <position position="11"/>
    </location>
    <ligand>
        <name>Mg(2+)</name>
        <dbReference type="ChEBI" id="CHEBI:18420"/>
    </ligand>
</feature>
<evidence type="ECO:0000256" key="8">
    <source>
        <dbReference type="ARBA" id="ARBA00022842"/>
    </source>
</evidence>
<protein>
    <recommendedName>
        <fullName evidence="9">Acetate kinase</fullName>
        <ecNumber evidence="9">2.7.2.1</ecNumber>
    </recommendedName>
    <alternativeName>
        <fullName evidence="9">Acetokinase</fullName>
    </alternativeName>
</protein>
<feature type="binding site" evidence="9">
    <location>
        <begin position="330"/>
        <end position="334"/>
    </location>
    <ligand>
        <name>ATP</name>
        <dbReference type="ChEBI" id="CHEBI:30616"/>
    </ligand>
</feature>
<reference evidence="11" key="1">
    <citation type="submission" date="2022-11" db="EMBL/GenBank/DDBJ databases">
        <title>Larsenimonas rhizosphaerae sp. nov., isolated from a tidal mudflat.</title>
        <authorList>
            <person name="Lee S.D."/>
            <person name="Kim I.S."/>
        </authorList>
    </citation>
    <scope>NUCLEOTIDE SEQUENCE</scope>
    <source>
        <strain evidence="11">GH2-1</strain>
    </source>
</reference>
<feature type="site" description="Transition state stabilizer" evidence="9">
    <location>
        <position position="243"/>
    </location>
</feature>
<evidence type="ECO:0000256" key="3">
    <source>
        <dbReference type="ARBA" id="ARBA00022679"/>
    </source>
</evidence>
<dbReference type="Gene3D" id="3.30.420.40">
    <property type="match status" value="2"/>
</dbReference>
<evidence type="ECO:0000256" key="6">
    <source>
        <dbReference type="ARBA" id="ARBA00022777"/>
    </source>
</evidence>
<organism evidence="11 12">
    <name type="scientific">Larsenimonas rhizosphaerae</name>
    <dbReference type="NCBI Taxonomy" id="2944682"/>
    <lineage>
        <taxon>Bacteria</taxon>
        <taxon>Pseudomonadati</taxon>
        <taxon>Pseudomonadota</taxon>
        <taxon>Gammaproteobacteria</taxon>
        <taxon>Oceanospirillales</taxon>
        <taxon>Halomonadaceae</taxon>
        <taxon>Larsenimonas</taxon>
    </lineage>
</organism>
<comment type="caution">
    <text evidence="11">The sequence shown here is derived from an EMBL/GenBank/DDBJ whole genome shotgun (WGS) entry which is preliminary data.</text>
</comment>
<dbReference type="RefSeq" id="WP_265895407.1">
    <property type="nucleotide sequence ID" value="NZ_JAPIVE010000001.1"/>
</dbReference>
<accession>A0AA41ZJJ5</accession>
<evidence type="ECO:0000256" key="1">
    <source>
        <dbReference type="ARBA" id="ARBA00008748"/>
    </source>
</evidence>
<dbReference type="PRINTS" id="PR00471">
    <property type="entry name" value="ACETATEKNASE"/>
</dbReference>
<dbReference type="InterPro" id="IPR004372">
    <property type="entry name" value="Ac/propionate_kinase"/>
</dbReference>
<comment type="pathway">
    <text evidence="9">Metabolic intermediate biosynthesis; acetyl-CoA biosynthesis; acetyl-CoA from acetate: step 1/2.</text>
</comment>
<dbReference type="InterPro" id="IPR023865">
    <property type="entry name" value="Aliphatic_acid_kinase_CS"/>
</dbReference>
<dbReference type="Pfam" id="PF00871">
    <property type="entry name" value="Acetate_kinase"/>
    <property type="match status" value="1"/>
</dbReference>
<feature type="site" description="Transition state stabilizer" evidence="9">
    <location>
        <position position="183"/>
    </location>
</feature>
<dbReference type="GO" id="GO:0005524">
    <property type="term" value="F:ATP binding"/>
    <property type="evidence" value="ECO:0007669"/>
    <property type="project" value="UniProtKB-KW"/>
</dbReference>
<evidence type="ECO:0000256" key="2">
    <source>
        <dbReference type="ARBA" id="ARBA00022490"/>
    </source>
</evidence>
<comment type="cofactor">
    <cofactor evidence="9">
        <name>Mg(2+)</name>
        <dbReference type="ChEBI" id="CHEBI:18420"/>
    </cofactor>
    <cofactor evidence="9">
        <name>Mn(2+)</name>
        <dbReference type="ChEBI" id="CHEBI:29035"/>
    </cofactor>
    <text evidence="9">Mg(2+). Can also accept Mn(2+).</text>
</comment>
<feature type="binding site" evidence="9">
    <location>
        <position position="18"/>
    </location>
    <ligand>
        <name>ATP</name>
        <dbReference type="ChEBI" id="CHEBI:30616"/>
    </ligand>
</feature>
<comment type="caution">
    <text evidence="9">Lacks conserved residue(s) required for the propagation of feature annotation.</text>
</comment>
<dbReference type="GO" id="GO:0006083">
    <property type="term" value="P:acetate metabolic process"/>
    <property type="evidence" value="ECO:0007669"/>
    <property type="project" value="TreeGrafter"/>
</dbReference>
<feature type="active site" description="Proton donor/acceptor" evidence="9">
    <location>
        <position position="152"/>
    </location>
</feature>
<name>A0AA41ZJJ5_9GAMM</name>
<dbReference type="InterPro" id="IPR043129">
    <property type="entry name" value="ATPase_NBD"/>
</dbReference>
<keyword evidence="4 9" id="KW-0479">Metal-binding</keyword>
<comment type="function">
    <text evidence="9">Catalyzes the formation of acetyl phosphate from acetate and ATP. Can also catalyze the reverse reaction.</text>
</comment>
<dbReference type="PIRSF" id="PIRSF000722">
    <property type="entry name" value="Acetate_prop_kin"/>
    <property type="match status" value="1"/>
</dbReference>
<comment type="subcellular location">
    <subcellularLocation>
        <location evidence="9">Cytoplasm</location>
    </subcellularLocation>
</comment>
<keyword evidence="7 9" id="KW-0067">ATP-binding</keyword>
<dbReference type="EC" id="2.7.2.1" evidence="9"/>
<keyword evidence="3 9" id="KW-0808">Transferase</keyword>
<comment type="similarity">
    <text evidence="1 9 10">Belongs to the acetokinase family.</text>
</comment>
<feature type="binding site" evidence="9">
    <location>
        <position position="95"/>
    </location>
    <ligand>
        <name>substrate</name>
    </ligand>
</feature>
<dbReference type="PANTHER" id="PTHR21060">
    <property type="entry name" value="ACETATE KINASE"/>
    <property type="match status" value="1"/>
</dbReference>
<sequence length="397" mass="42714">MAERDLLLVINAGSSSLKVEGFDANDSALSTCIRGTFSGIGTVHPHLVISDGDDNTLIDVLPMAHQSLDADQAQTLLADQLTPLLPGRVVAVGHRIVHGGPSFDRPVILDTHVLEQLAALTPLAPLHQPANLAPVRSILRRRPDLPQIGCFDTAFHHDHEPMVERLPIPEALHEEGVRRYGFHGLSYEYIAGQLPTVAPEIAQGRVVVAHLGNGCSLCALHKGRSIDSSMGFTALDGLPMGSRPGRLDAGVLLYLMQQKRLGPEAMEQLLYHECGLQALSGISSDVQVLSAKSDARADFALAYLARRVAMGISELATALGGLDGIVFTAGIGEHSARLRRLTCTWLGWLGIALDDTANQRHASCISALHSERPVHVIPTDEARMIAEHVRTFLSTPH</sequence>
<evidence type="ECO:0000256" key="9">
    <source>
        <dbReference type="HAMAP-Rule" id="MF_00020"/>
    </source>
</evidence>
<dbReference type="GO" id="GO:0008776">
    <property type="term" value="F:acetate kinase activity"/>
    <property type="evidence" value="ECO:0007669"/>
    <property type="project" value="UniProtKB-UniRule"/>
</dbReference>
<gene>
    <name evidence="9" type="primary">ackA</name>
    <name evidence="11" type="ORF">OQ287_01975</name>
</gene>
<dbReference type="NCBIfam" id="TIGR00016">
    <property type="entry name" value="ackA"/>
    <property type="match status" value="1"/>
</dbReference>
<dbReference type="GO" id="GO:0006085">
    <property type="term" value="P:acetyl-CoA biosynthetic process"/>
    <property type="evidence" value="ECO:0007669"/>
    <property type="project" value="UniProtKB-UniRule"/>
</dbReference>
<dbReference type="InterPro" id="IPR000890">
    <property type="entry name" value="Aliphatic_acid_kin_short-chain"/>
</dbReference>
<proteinExistence type="inferred from homology"/>
<evidence type="ECO:0000313" key="11">
    <source>
        <dbReference type="EMBL" id="MCX2523001.1"/>
    </source>
</evidence>
<dbReference type="PANTHER" id="PTHR21060:SF21">
    <property type="entry name" value="ACETATE KINASE"/>
    <property type="match status" value="1"/>
</dbReference>
<dbReference type="GO" id="GO:0000287">
    <property type="term" value="F:magnesium ion binding"/>
    <property type="evidence" value="ECO:0007669"/>
    <property type="project" value="UniProtKB-UniRule"/>
</dbReference>
<comment type="catalytic activity">
    <reaction evidence="9">
        <text>acetate + ATP = acetyl phosphate + ADP</text>
        <dbReference type="Rhea" id="RHEA:11352"/>
        <dbReference type="ChEBI" id="CHEBI:22191"/>
        <dbReference type="ChEBI" id="CHEBI:30089"/>
        <dbReference type="ChEBI" id="CHEBI:30616"/>
        <dbReference type="ChEBI" id="CHEBI:456216"/>
        <dbReference type="EC" id="2.7.2.1"/>
    </reaction>
</comment>
<keyword evidence="8 9" id="KW-0460">Magnesium</keyword>